<feature type="coiled-coil region" evidence="1">
    <location>
        <begin position="4"/>
        <end position="31"/>
    </location>
</feature>
<dbReference type="OrthoDB" id="285836at2"/>
<keyword evidence="1" id="KW-0175">Coiled coil</keyword>
<organism evidence="3 4">
    <name type="scientific">Haematobacter massiliensis</name>
    <dbReference type="NCBI Taxonomy" id="195105"/>
    <lineage>
        <taxon>Bacteria</taxon>
        <taxon>Pseudomonadati</taxon>
        <taxon>Pseudomonadota</taxon>
        <taxon>Alphaproteobacteria</taxon>
        <taxon>Rhodobacterales</taxon>
        <taxon>Paracoccaceae</taxon>
        <taxon>Haematobacter</taxon>
    </lineage>
</organism>
<dbReference type="Gene3D" id="1.20.1270.70">
    <property type="entry name" value="Designed single chain three-helix bundle"/>
    <property type="match status" value="1"/>
</dbReference>
<sequence>MDRVQALEKRMERVEDKLDALGNRLSKMEGEISRLPGYPGLFVICASLVGVVGLLVRFL</sequence>
<reference evidence="3 4" key="1">
    <citation type="submission" date="2014-03" db="EMBL/GenBank/DDBJ databases">
        <title>Genome of Haematobacter massiliensis CCUG 47968.</title>
        <authorList>
            <person name="Wang D."/>
            <person name="Wang G."/>
        </authorList>
    </citation>
    <scope>NUCLEOTIDE SEQUENCE [LARGE SCALE GENOMIC DNA]</scope>
    <source>
        <strain evidence="3 4">CCUG 47968</strain>
    </source>
</reference>
<accession>A0A086Y0J7</accession>
<feature type="transmembrane region" description="Helical" evidence="2">
    <location>
        <begin position="37"/>
        <end position="56"/>
    </location>
</feature>
<dbReference type="Proteomes" id="UP000028826">
    <property type="component" value="Unassembled WGS sequence"/>
</dbReference>
<name>A0A086Y0J7_9RHOB</name>
<dbReference type="RefSeq" id="WP_035712934.1">
    <property type="nucleotide sequence ID" value="NZ_JGYG01000010.1"/>
</dbReference>
<dbReference type="EMBL" id="JGYG01000010">
    <property type="protein sequence ID" value="KFI27797.1"/>
    <property type="molecule type" value="Genomic_DNA"/>
</dbReference>
<keyword evidence="2" id="KW-1133">Transmembrane helix</keyword>
<evidence type="ECO:0000313" key="3">
    <source>
        <dbReference type="EMBL" id="KFI27797.1"/>
    </source>
</evidence>
<evidence type="ECO:0000256" key="1">
    <source>
        <dbReference type="SAM" id="Coils"/>
    </source>
</evidence>
<dbReference type="AlphaFoldDB" id="A0A086Y0J7"/>
<evidence type="ECO:0000313" key="4">
    <source>
        <dbReference type="Proteomes" id="UP000028826"/>
    </source>
</evidence>
<evidence type="ECO:0000256" key="2">
    <source>
        <dbReference type="SAM" id="Phobius"/>
    </source>
</evidence>
<keyword evidence="4" id="KW-1185">Reference proteome</keyword>
<dbReference type="STRING" id="195105.CN97_00890"/>
<proteinExistence type="predicted"/>
<keyword evidence="2" id="KW-0812">Transmembrane</keyword>
<comment type="caution">
    <text evidence="3">The sequence shown here is derived from an EMBL/GenBank/DDBJ whole genome shotgun (WGS) entry which is preliminary data.</text>
</comment>
<protein>
    <submittedName>
        <fullName evidence="3">Uncharacterized protein</fullName>
    </submittedName>
</protein>
<gene>
    <name evidence="3" type="ORF">CN97_00890</name>
</gene>
<keyword evidence="2" id="KW-0472">Membrane</keyword>